<keyword evidence="3 7" id="KW-0479">Metal-binding</keyword>
<dbReference type="PROSITE" id="PS51007">
    <property type="entry name" value="CYTC"/>
    <property type="match status" value="2"/>
</dbReference>
<dbReference type="RefSeq" id="WP_196989513.1">
    <property type="nucleotide sequence ID" value="NZ_JADWYR010000001.1"/>
</dbReference>
<accession>A0A931GYD7</accession>
<dbReference type="EMBL" id="JADWYR010000001">
    <property type="protein sequence ID" value="MBG9375462.1"/>
    <property type="molecule type" value="Genomic_DNA"/>
</dbReference>
<feature type="domain" description="Cytochrome c" evidence="8">
    <location>
        <begin position="299"/>
        <end position="455"/>
    </location>
</feature>
<evidence type="ECO:0000256" key="7">
    <source>
        <dbReference type="PROSITE-ProRule" id="PRU00433"/>
    </source>
</evidence>
<dbReference type="Gene3D" id="1.10.760.10">
    <property type="entry name" value="Cytochrome c-like domain"/>
    <property type="match status" value="2"/>
</dbReference>
<dbReference type="Pfam" id="PF03150">
    <property type="entry name" value="CCP_MauG"/>
    <property type="match status" value="1"/>
</dbReference>
<comment type="subcellular location">
    <subcellularLocation>
        <location evidence="1">Cell envelope</location>
    </subcellularLocation>
</comment>
<organism evidence="9 10">
    <name type="scientific">Panacibacter microcysteis</name>
    <dbReference type="NCBI Taxonomy" id="2793269"/>
    <lineage>
        <taxon>Bacteria</taxon>
        <taxon>Pseudomonadati</taxon>
        <taxon>Bacteroidota</taxon>
        <taxon>Chitinophagia</taxon>
        <taxon>Chitinophagales</taxon>
        <taxon>Chitinophagaceae</taxon>
        <taxon>Panacibacter</taxon>
    </lineage>
</organism>
<dbReference type="GO" id="GO:0009055">
    <property type="term" value="F:electron transfer activity"/>
    <property type="evidence" value="ECO:0007669"/>
    <property type="project" value="InterPro"/>
</dbReference>
<dbReference type="InterPro" id="IPR009056">
    <property type="entry name" value="Cyt_c-like_dom"/>
</dbReference>
<gene>
    <name evidence="9" type="ORF">I5907_04405</name>
</gene>
<evidence type="ECO:0000256" key="6">
    <source>
        <dbReference type="ARBA" id="ARBA00023004"/>
    </source>
</evidence>
<keyword evidence="9" id="KW-0575">Peroxidase</keyword>
<evidence type="ECO:0000256" key="1">
    <source>
        <dbReference type="ARBA" id="ARBA00004196"/>
    </source>
</evidence>
<dbReference type="Gene3D" id="1.20.1420.20">
    <property type="entry name" value="M75 peptidase, HXXE motif"/>
    <property type="match status" value="1"/>
</dbReference>
<dbReference type="SUPFAM" id="SSF46626">
    <property type="entry name" value="Cytochrome c"/>
    <property type="match status" value="2"/>
</dbReference>
<dbReference type="Proteomes" id="UP000628448">
    <property type="component" value="Unassembled WGS sequence"/>
</dbReference>
<proteinExistence type="predicted"/>
<evidence type="ECO:0000256" key="2">
    <source>
        <dbReference type="ARBA" id="ARBA00022617"/>
    </source>
</evidence>
<evidence type="ECO:0000256" key="3">
    <source>
        <dbReference type="ARBA" id="ARBA00022723"/>
    </source>
</evidence>
<dbReference type="InterPro" id="IPR036909">
    <property type="entry name" value="Cyt_c-like_dom_sf"/>
</dbReference>
<dbReference type="GO" id="GO:0046872">
    <property type="term" value="F:metal ion binding"/>
    <property type="evidence" value="ECO:0007669"/>
    <property type="project" value="UniProtKB-KW"/>
</dbReference>
<feature type="domain" description="Cytochrome c" evidence="8">
    <location>
        <begin position="452"/>
        <end position="593"/>
    </location>
</feature>
<reference evidence="9" key="1">
    <citation type="submission" date="2020-11" db="EMBL/GenBank/DDBJ databases">
        <title>Bacterial whole genome sequence for Panacibacter sp. DH6.</title>
        <authorList>
            <person name="Le V."/>
            <person name="Ko S."/>
            <person name="Ahn C.-Y."/>
            <person name="Oh H.-M."/>
        </authorList>
    </citation>
    <scope>NUCLEOTIDE SEQUENCE</scope>
    <source>
        <strain evidence="9">DH6</strain>
    </source>
</reference>
<evidence type="ECO:0000256" key="5">
    <source>
        <dbReference type="ARBA" id="ARBA00023002"/>
    </source>
</evidence>
<keyword evidence="2 7" id="KW-0349">Heme</keyword>
<dbReference type="InterPro" id="IPR038352">
    <property type="entry name" value="Imelysin_sf"/>
</dbReference>
<dbReference type="InterPro" id="IPR051395">
    <property type="entry name" value="Cytochrome_c_Peroxidase/MauG"/>
</dbReference>
<comment type="caution">
    <text evidence="9">The sequence shown here is derived from an EMBL/GenBank/DDBJ whole genome shotgun (WGS) entry which is preliminary data.</text>
</comment>
<dbReference type="PANTHER" id="PTHR30600">
    <property type="entry name" value="CYTOCHROME C PEROXIDASE-RELATED"/>
    <property type="match status" value="1"/>
</dbReference>
<keyword evidence="6 7" id="KW-0408">Iron</keyword>
<dbReference type="GO" id="GO:0030313">
    <property type="term" value="C:cell envelope"/>
    <property type="evidence" value="ECO:0007669"/>
    <property type="project" value="UniProtKB-SubCell"/>
</dbReference>
<evidence type="ECO:0000259" key="8">
    <source>
        <dbReference type="PROSITE" id="PS51007"/>
    </source>
</evidence>
<dbReference type="PANTHER" id="PTHR30600:SF10">
    <property type="entry name" value="BLL6722 PROTEIN"/>
    <property type="match status" value="1"/>
</dbReference>
<keyword evidence="4" id="KW-0732">Signal</keyword>
<dbReference type="GO" id="GO:0004130">
    <property type="term" value="F:cytochrome-c peroxidase activity"/>
    <property type="evidence" value="ECO:0007669"/>
    <property type="project" value="TreeGrafter"/>
</dbReference>
<sequence length="596" mass="66007">MMSRLNFVVIAGVMYCLGCTTATESTSEQVKSIYTNYLRVFINSVDSLQQKISGNDTAVFNACFLAARKSYKAVEPFAEYYNPSTAKAINGPALPEVEPDNPDYPSPPTGFQVIEELLFPVYDKANYPLLLKEIAALKAASTRLEMVNENLVFTDAHIFDAIRLGCFRIETLGITGFDTPVSFSALTEIPPTLEAIKNYLGVYRSKTSEAAFARLSDLLMFAIEYTNEHPGFDQFNRAVFLRAYINPLTRQLNELQQAASIPFFKEPRPLAANAPTLFEPGIFNAVFYTGSHTDSGSESLVTLGKLLFNEQRLSVANTRSCSSCHDESKAFSDGLAKNKTFDGKRTILRNTPTILYAGLQPALFADSRVAFLEDQAKQVVENPDEMHGNLVNAAIELSKDAGYKNAFHNALGDTIITPAGIQKALAVYIRSKSSFSSRFDEYMRGDLSKLDSNETAGFNLFMGKAKCGTCHFMPLFNGNVPPLFNKIESEVLGVPRENNKPYVIDADSGKYRMIRSAPYLYAFKTVTVRNSALTAPYMHNGVFRSLEEVIEFYNDGGGAGRGIKLDNQTLPADRLNLTAKEKQQLVAFIRTLNDEQ</sequence>
<keyword evidence="5" id="KW-0560">Oxidoreductase</keyword>
<protein>
    <submittedName>
        <fullName evidence="9">Cytochrome-c peroxidase</fullName>
    </submittedName>
</protein>
<evidence type="ECO:0000313" key="9">
    <source>
        <dbReference type="EMBL" id="MBG9375462.1"/>
    </source>
</evidence>
<dbReference type="AlphaFoldDB" id="A0A931GYD7"/>
<evidence type="ECO:0000256" key="4">
    <source>
        <dbReference type="ARBA" id="ARBA00022729"/>
    </source>
</evidence>
<name>A0A931GYD7_9BACT</name>
<dbReference type="GO" id="GO:0020037">
    <property type="term" value="F:heme binding"/>
    <property type="evidence" value="ECO:0007669"/>
    <property type="project" value="InterPro"/>
</dbReference>
<evidence type="ECO:0000313" key="10">
    <source>
        <dbReference type="Proteomes" id="UP000628448"/>
    </source>
</evidence>
<keyword evidence="10" id="KW-1185">Reference proteome</keyword>
<dbReference type="InterPro" id="IPR004852">
    <property type="entry name" value="Di-haem_cyt_c_peroxidsae"/>
</dbReference>